<dbReference type="Gene3D" id="2.10.109.10">
    <property type="entry name" value="Umud Fragment, subunit A"/>
    <property type="match status" value="1"/>
</dbReference>
<dbReference type="InterPro" id="IPR015927">
    <property type="entry name" value="Peptidase_S24_S26A/B/C"/>
</dbReference>
<organism evidence="8 9">
    <name type="scientific">Methylococcus capsulatus (strain ATCC 33009 / NCIMB 11132 / Bath)</name>
    <dbReference type="NCBI Taxonomy" id="243233"/>
    <lineage>
        <taxon>Bacteria</taxon>
        <taxon>Pseudomonadati</taxon>
        <taxon>Pseudomonadota</taxon>
        <taxon>Gammaproteobacteria</taxon>
        <taxon>Methylococcales</taxon>
        <taxon>Methylococcaceae</taxon>
        <taxon>Methylococcus</taxon>
    </lineage>
</organism>
<evidence type="ECO:0000256" key="4">
    <source>
        <dbReference type="ARBA" id="ARBA00023125"/>
    </source>
</evidence>
<evidence type="ECO:0000256" key="2">
    <source>
        <dbReference type="ARBA" id="ARBA00022801"/>
    </source>
</evidence>
<evidence type="ECO:0000256" key="6">
    <source>
        <dbReference type="SAM" id="MobiDB-lite"/>
    </source>
</evidence>
<evidence type="ECO:0000259" key="7">
    <source>
        <dbReference type="Pfam" id="PF00717"/>
    </source>
</evidence>
<keyword evidence="3" id="KW-0805">Transcription regulation</keyword>
<name>Q602V0_METCA</name>
<dbReference type="eggNOG" id="COG2932">
    <property type="taxonomic scope" value="Bacteria"/>
</dbReference>
<dbReference type="HOGENOM" id="CLU_066192_1_11_6"/>
<accession>Q602V0</accession>
<dbReference type="GO" id="GO:0006508">
    <property type="term" value="P:proteolysis"/>
    <property type="evidence" value="ECO:0007669"/>
    <property type="project" value="UniProtKB-KW"/>
</dbReference>
<evidence type="ECO:0000313" key="9">
    <source>
        <dbReference type="Proteomes" id="UP000006821"/>
    </source>
</evidence>
<evidence type="ECO:0000256" key="1">
    <source>
        <dbReference type="ARBA" id="ARBA00022670"/>
    </source>
</evidence>
<dbReference type="EMBL" id="AE017282">
    <property type="protein sequence ID" value="AAU90925.1"/>
    <property type="molecule type" value="Genomic_DNA"/>
</dbReference>
<evidence type="ECO:0000313" key="8">
    <source>
        <dbReference type="EMBL" id="AAU90925.1"/>
    </source>
</evidence>
<dbReference type="PANTHER" id="PTHR40661:SF3">
    <property type="entry name" value="FELS-1 PROPHAGE TRANSCRIPTIONAL REGULATOR"/>
    <property type="match status" value="1"/>
</dbReference>
<proteinExistence type="predicted"/>
<dbReference type="STRING" id="243233.MCA2959"/>
<evidence type="ECO:0000256" key="5">
    <source>
        <dbReference type="ARBA" id="ARBA00023163"/>
    </source>
</evidence>
<reference evidence="8 9" key="1">
    <citation type="journal article" date="2004" name="PLoS Biol.">
        <title>Genomic insights into methanotrophy: the complete genome sequence of Methylococcus capsulatus (Bath).</title>
        <authorList>
            <person name="Ward N.L."/>
            <person name="Larsen O."/>
            <person name="Sakwa J."/>
            <person name="Bruseth L."/>
            <person name="Khouri H.M."/>
            <person name="Durkin A.S."/>
            <person name="Dimitrov G."/>
            <person name="Jiang L."/>
            <person name="Scanlan D."/>
            <person name="Kang K.H."/>
            <person name="Lewis M.R."/>
            <person name="Nelson K.E."/>
            <person name="Methe B.A."/>
            <person name="Wu M."/>
            <person name="Heidelberg J.F."/>
            <person name="Paulsen I.T."/>
            <person name="Fouts D.E."/>
            <person name="Ravel J."/>
            <person name="Tettelin H."/>
            <person name="Ren Q."/>
            <person name="Read T.D."/>
            <person name="DeBoy R.T."/>
            <person name="Seshadri R."/>
            <person name="Salzberg S.L."/>
            <person name="Jensen H.B."/>
            <person name="Birkeland N.K."/>
            <person name="Nelson W.C."/>
            <person name="Dodson R.J."/>
            <person name="Grindhaug S.H."/>
            <person name="Holt I.E."/>
            <person name="Eidhammer I."/>
            <person name="Jonasen I."/>
            <person name="Vanaken S."/>
            <person name="Utterback T.R."/>
            <person name="Feldblyum T.V."/>
            <person name="Fraser C.M."/>
            <person name="Lillehaug J.R."/>
            <person name="Eisen J.A."/>
        </authorList>
    </citation>
    <scope>NUCLEOTIDE SEQUENCE [LARGE SCALE GENOMIC DNA]</scope>
    <source>
        <strain evidence="9">ATCC 33009 / NCIMB 11132 / Bath</strain>
    </source>
</reference>
<dbReference type="Proteomes" id="UP000006821">
    <property type="component" value="Chromosome"/>
</dbReference>
<dbReference type="InterPro" id="IPR036286">
    <property type="entry name" value="LexA/Signal_pep-like_sf"/>
</dbReference>
<dbReference type="AlphaFoldDB" id="Q602V0"/>
<keyword evidence="1" id="KW-0645">Protease</keyword>
<protein>
    <submittedName>
        <fullName evidence="8">Prophage MuMc02, peptidase, family S24</fullName>
    </submittedName>
</protein>
<dbReference type="PROSITE" id="PS00501">
    <property type="entry name" value="SPASE_I_1"/>
    <property type="match status" value="1"/>
</dbReference>
<feature type="region of interest" description="Disordered" evidence="6">
    <location>
        <begin position="23"/>
        <end position="43"/>
    </location>
</feature>
<dbReference type="InterPro" id="IPR039418">
    <property type="entry name" value="LexA-like"/>
</dbReference>
<dbReference type="GO" id="GO:0016020">
    <property type="term" value="C:membrane"/>
    <property type="evidence" value="ECO:0007669"/>
    <property type="project" value="InterPro"/>
</dbReference>
<feature type="domain" description="Peptidase S24/S26A/S26B/S26C" evidence="7">
    <location>
        <begin position="58"/>
        <end position="187"/>
    </location>
</feature>
<dbReference type="CDD" id="cd06529">
    <property type="entry name" value="S24_LexA-like"/>
    <property type="match status" value="1"/>
</dbReference>
<keyword evidence="5" id="KW-0804">Transcription</keyword>
<keyword evidence="4" id="KW-0238">DNA-binding</keyword>
<keyword evidence="2" id="KW-0378">Hydrolase</keyword>
<gene>
    <name evidence="8" type="ordered locus">MCA2959</name>
</gene>
<dbReference type="KEGG" id="mca:MCA2959"/>
<dbReference type="PANTHER" id="PTHR40661">
    <property type="match status" value="1"/>
</dbReference>
<dbReference type="InterPro" id="IPR019756">
    <property type="entry name" value="Pept_S26A_signal_pept_1_Ser-AS"/>
</dbReference>
<sequence length="193" mass="21615">MKREYQPPPEVLALIRQKLQGEPQAAHAYPTKPGGLNGDKHLQRQPAVYSPDDYVALPLYDVRAAAGGGVVPDTENVVDFLHFKKAWLRTELRSSPDDLYLIYVDGESMEPTLCKGDVILVNHRDKFQGRDGGIYVLRLDGALLVKRLQRKMGGIIKVTSDNPVYEPFEVGAQDLDRADFSIIGRVVWAGRRM</sequence>
<dbReference type="GO" id="GO:0003677">
    <property type="term" value="F:DNA binding"/>
    <property type="evidence" value="ECO:0007669"/>
    <property type="project" value="UniProtKB-KW"/>
</dbReference>
<dbReference type="GO" id="GO:0004252">
    <property type="term" value="F:serine-type endopeptidase activity"/>
    <property type="evidence" value="ECO:0007669"/>
    <property type="project" value="InterPro"/>
</dbReference>
<dbReference type="SUPFAM" id="SSF51306">
    <property type="entry name" value="LexA/Signal peptidase"/>
    <property type="match status" value="1"/>
</dbReference>
<dbReference type="Pfam" id="PF00717">
    <property type="entry name" value="Peptidase_S24"/>
    <property type="match status" value="1"/>
</dbReference>
<evidence type="ECO:0000256" key="3">
    <source>
        <dbReference type="ARBA" id="ARBA00023015"/>
    </source>
</evidence>